<evidence type="ECO:0000313" key="1">
    <source>
        <dbReference type="EMBL" id="QNO52167.1"/>
    </source>
</evidence>
<dbReference type="AlphaFoldDB" id="A0A7G9YVY3"/>
<dbReference type="EMBL" id="MT631502">
    <property type="protein sequence ID" value="QNO52167.1"/>
    <property type="molecule type" value="Genomic_DNA"/>
</dbReference>
<organism evidence="1">
    <name type="scientific">Candidatus Methanophagaceae archaeon ANME-1 ERB6</name>
    <dbReference type="NCBI Taxonomy" id="2759912"/>
    <lineage>
        <taxon>Archaea</taxon>
        <taxon>Methanobacteriati</taxon>
        <taxon>Methanobacteriota</taxon>
        <taxon>Stenosarchaea group</taxon>
        <taxon>Methanomicrobia</taxon>
        <taxon>Candidatus Methanophagales</taxon>
        <taxon>Candidatus Methanophagaceae</taxon>
    </lineage>
</organism>
<proteinExistence type="predicted"/>
<accession>A0A7G9YVY3</accession>
<reference evidence="1" key="1">
    <citation type="submission" date="2020-06" db="EMBL/GenBank/DDBJ databases">
        <title>Unique genomic features of the anaerobic methanotrophic archaea.</title>
        <authorList>
            <person name="Chadwick G.L."/>
            <person name="Skennerton C.T."/>
            <person name="Laso-Perez R."/>
            <person name="Leu A.O."/>
            <person name="Speth D.R."/>
            <person name="Yu H."/>
            <person name="Morgan-Lang C."/>
            <person name="Hatzenpichler R."/>
            <person name="Goudeau D."/>
            <person name="Malmstrom R."/>
            <person name="Brazelton W.J."/>
            <person name="Woyke T."/>
            <person name="Hallam S.J."/>
            <person name="Tyson G.W."/>
            <person name="Wegener G."/>
            <person name="Boetius A."/>
            <person name="Orphan V."/>
        </authorList>
    </citation>
    <scope>NUCLEOTIDE SEQUENCE</scope>
</reference>
<protein>
    <submittedName>
        <fullName evidence="1">Uncharacterized protein</fullName>
    </submittedName>
</protein>
<sequence>MISLCYAELREKFKKGLRNGNWRKLNRKEKALYRAAMAYTKLKKKGGMAMDIVNRMIVEKLLGLVERLKETKGMRIFKRGVKKAVEMLENGEEKGVFAWAPSLRHWLKDPDYIFWLGMGR</sequence>
<gene>
    <name evidence="1" type="ORF">MDNCFBIC_00038</name>
</gene>
<name>A0A7G9YVY3_9EURY</name>